<comment type="caution">
    <text evidence="2">The sequence shown here is derived from an EMBL/GenBank/DDBJ whole genome shotgun (WGS) entry which is preliminary data.</text>
</comment>
<gene>
    <name evidence="2" type="ORF">S01H4_52906</name>
</gene>
<dbReference type="Pfam" id="PF03407">
    <property type="entry name" value="Nucleotid_trans"/>
    <property type="match status" value="1"/>
</dbReference>
<reference evidence="2" key="1">
    <citation type="journal article" date="2014" name="Front. Microbiol.">
        <title>High frequency of phylogenetically diverse reductive dehalogenase-homologous genes in deep subseafloor sedimentary metagenomes.</title>
        <authorList>
            <person name="Kawai M."/>
            <person name="Futagami T."/>
            <person name="Toyoda A."/>
            <person name="Takaki Y."/>
            <person name="Nishi S."/>
            <person name="Hori S."/>
            <person name="Arai W."/>
            <person name="Tsubouchi T."/>
            <person name="Morono Y."/>
            <person name="Uchiyama I."/>
            <person name="Ito T."/>
            <person name="Fujiyama A."/>
            <person name="Inagaki F."/>
            <person name="Takami H."/>
        </authorList>
    </citation>
    <scope>NUCLEOTIDE SEQUENCE</scope>
    <source>
        <strain evidence="2">Expedition CK06-06</strain>
    </source>
</reference>
<name>X1EFK2_9ZZZZ</name>
<dbReference type="InterPro" id="IPR029044">
    <property type="entry name" value="Nucleotide-diphossugar_trans"/>
</dbReference>
<evidence type="ECO:0000313" key="2">
    <source>
        <dbReference type="EMBL" id="GAH15924.1"/>
    </source>
</evidence>
<dbReference type="EMBL" id="BART01030272">
    <property type="protein sequence ID" value="GAH15924.1"/>
    <property type="molecule type" value="Genomic_DNA"/>
</dbReference>
<dbReference type="SUPFAM" id="SSF53448">
    <property type="entry name" value="Nucleotide-diphospho-sugar transferases"/>
    <property type="match status" value="1"/>
</dbReference>
<organism evidence="2">
    <name type="scientific">marine sediment metagenome</name>
    <dbReference type="NCBI Taxonomy" id="412755"/>
    <lineage>
        <taxon>unclassified sequences</taxon>
        <taxon>metagenomes</taxon>
        <taxon>ecological metagenomes</taxon>
    </lineage>
</organism>
<sequence>FYTKNNRYREVMNKFLLPTLKKWDLKYYIEAIESLGNWNKNTSFKANFILEMLEKWKQDIIWIDADATIEQYPNLLYNIPPDKDIAVFYLDWYLHWKKKPNRNKRELISATMMFRYNPKVIKFVKQWIKQCEENPYIWEQKVLQEMLKTDNTLNVYELPPEYCSIILYNGKVPRYIEKPVIIQHQASRKYKHET</sequence>
<accession>X1EFK2</accession>
<feature type="domain" description="Nucleotide-diphospho-sugar transferase" evidence="1">
    <location>
        <begin position="44"/>
        <end position="184"/>
    </location>
</feature>
<dbReference type="AlphaFoldDB" id="X1EFK2"/>
<feature type="non-terminal residue" evidence="2">
    <location>
        <position position="1"/>
    </location>
</feature>
<proteinExistence type="predicted"/>
<protein>
    <recommendedName>
        <fullName evidence="1">Nucleotide-diphospho-sugar transferase domain-containing protein</fullName>
    </recommendedName>
</protein>
<evidence type="ECO:0000259" key="1">
    <source>
        <dbReference type="Pfam" id="PF03407"/>
    </source>
</evidence>
<dbReference type="InterPro" id="IPR005069">
    <property type="entry name" value="Nucl-diP-sugar_transferase"/>
</dbReference>